<sequence>MFRSTTPSPTKSPHRQALSSKDANIRQGSPALKLSRSSTPQLSPSRVVKASTSSSRAASKSNSVSPVKPSSSLLRNSSRLTNNSGSGSVNSISESISNSIFTKPVPQLGFKIFEDSTDYSTEQRLSCSLAISDENDFTSNKENLAPRSPLSGIASHNRKPLEDLSIDEYAGYITYHSKDCTNSSLTDPKRGVYQLDTLWRLDGTVVIPSYVTPPRFDRVKYISFTQDKVKMKRSNSQSDLKEKVVKKLMFDIHMDDC</sequence>
<accession>A0A1V2LAL7</accession>
<dbReference type="OMA" id="DYSTEQR"/>
<evidence type="ECO:0000256" key="1">
    <source>
        <dbReference type="SAM" id="MobiDB-lite"/>
    </source>
</evidence>
<name>A0A1V2LAL7_CYBFA</name>
<feature type="region of interest" description="Disordered" evidence="1">
    <location>
        <begin position="1"/>
        <end position="91"/>
    </location>
</feature>
<feature type="compositionally biased region" description="Low complexity" evidence="1">
    <location>
        <begin position="43"/>
        <end position="91"/>
    </location>
</feature>
<reference evidence="3" key="1">
    <citation type="journal article" date="2017" name="Genome Announc.">
        <title>Genome sequences of Cyberlindnera fabianii 65, Pichia kudriavzevii 129, and Saccharomyces cerevisiae 131 isolated from fermented masau fruits in Zimbabwe.</title>
        <authorList>
            <person name="van Rijswijck I.M.H."/>
            <person name="Derks M.F.L."/>
            <person name="Abee T."/>
            <person name="de Ridder D."/>
            <person name="Smid E.J."/>
        </authorList>
    </citation>
    <scope>NUCLEOTIDE SEQUENCE [LARGE SCALE GENOMIC DNA]</scope>
    <source>
        <strain evidence="3">65</strain>
    </source>
</reference>
<dbReference type="EMBL" id="MPUK01000003">
    <property type="protein sequence ID" value="ONH68101.1"/>
    <property type="molecule type" value="Genomic_DNA"/>
</dbReference>
<dbReference type="Proteomes" id="UP000189513">
    <property type="component" value="Unassembled WGS sequence"/>
</dbReference>
<keyword evidence="3" id="KW-1185">Reference proteome</keyword>
<dbReference type="AlphaFoldDB" id="A0A1V2LAL7"/>
<protein>
    <submittedName>
        <fullName evidence="2">APC/C-CDH1 modulator 1</fullName>
    </submittedName>
</protein>
<dbReference type="VEuPathDB" id="FungiDB:BON22_1748"/>
<comment type="caution">
    <text evidence="2">The sequence shown here is derived from an EMBL/GenBank/DDBJ whole genome shotgun (WGS) entry which is preliminary data.</text>
</comment>
<evidence type="ECO:0000313" key="3">
    <source>
        <dbReference type="Proteomes" id="UP000189513"/>
    </source>
</evidence>
<gene>
    <name evidence="2" type="ORF">BON22_1748</name>
</gene>
<organism evidence="2 3">
    <name type="scientific">Cyberlindnera fabianii</name>
    <name type="common">Yeast</name>
    <name type="synonym">Hansenula fabianii</name>
    <dbReference type="NCBI Taxonomy" id="36022"/>
    <lineage>
        <taxon>Eukaryota</taxon>
        <taxon>Fungi</taxon>
        <taxon>Dikarya</taxon>
        <taxon>Ascomycota</taxon>
        <taxon>Saccharomycotina</taxon>
        <taxon>Saccharomycetes</taxon>
        <taxon>Phaffomycetales</taxon>
        <taxon>Phaffomycetaceae</taxon>
        <taxon>Cyberlindnera</taxon>
    </lineage>
</organism>
<feature type="compositionally biased region" description="Polar residues" evidence="1">
    <location>
        <begin position="1"/>
        <end position="22"/>
    </location>
</feature>
<proteinExistence type="predicted"/>
<evidence type="ECO:0000313" key="2">
    <source>
        <dbReference type="EMBL" id="ONH68101.1"/>
    </source>
</evidence>